<dbReference type="PANTHER" id="PTHR10796:SF189">
    <property type="entry name" value="SSD DOMAIN-CONTAINING PROTEIN"/>
    <property type="match status" value="1"/>
</dbReference>
<protein>
    <submittedName>
        <fullName evidence="11">SSD domain-containing protein</fullName>
    </submittedName>
</protein>
<dbReference type="OrthoDB" id="5870182at2759"/>
<gene>
    <name evidence="9" type="ORF">ASIM_LOCUS3188</name>
</gene>
<accession>A0A0M3J706</accession>
<evidence type="ECO:0000256" key="6">
    <source>
        <dbReference type="ARBA" id="ARBA00023180"/>
    </source>
</evidence>
<feature type="transmembrane region" description="Helical" evidence="7">
    <location>
        <begin position="131"/>
        <end position="156"/>
    </location>
</feature>
<evidence type="ECO:0000256" key="1">
    <source>
        <dbReference type="ARBA" id="ARBA00004141"/>
    </source>
</evidence>
<dbReference type="GO" id="GO:0018996">
    <property type="term" value="P:molting cycle, collagen and cuticulin-based cuticle"/>
    <property type="evidence" value="ECO:0007669"/>
    <property type="project" value="TreeGrafter"/>
</dbReference>
<dbReference type="SUPFAM" id="SSF82866">
    <property type="entry name" value="Multidrug efflux transporter AcrB transmembrane domain"/>
    <property type="match status" value="1"/>
</dbReference>
<evidence type="ECO:0000256" key="3">
    <source>
        <dbReference type="ARBA" id="ARBA00022692"/>
    </source>
</evidence>
<evidence type="ECO:0000313" key="9">
    <source>
        <dbReference type="EMBL" id="VDK21273.1"/>
    </source>
</evidence>
<comment type="similarity">
    <text evidence="2">Belongs to the patched family.</text>
</comment>
<evidence type="ECO:0000256" key="2">
    <source>
        <dbReference type="ARBA" id="ARBA00005585"/>
    </source>
</evidence>
<evidence type="ECO:0000256" key="4">
    <source>
        <dbReference type="ARBA" id="ARBA00022989"/>
    </source>
</evidence>
<organism evidence="11">
    <name type="scientific">Anisakis simplex</name>
    <name type="common">Herring worm</name>
    <dbReference type="NCBI Taxonomy" id="6269"/>
    <lineage>
        <taxon>Eukaryota</taxon>
        <taxon>Metazoa</taxon>
        <taxon>Ecdysozoa</taxon>
        <taxon>Nematoda</taxon>
        <taxon>Chromadorea</taxon>
        <taxon>Rhabditida</taxon>
        <taxon>Spirurina</taxon>
        <taxon>Ascaridomorpha</taxon>
        <taxon>Ascaridoidea</taxon>
        <taxon>Anisakidae</taxon>
        <taxon>Anisakis</taxon>
        <taxon>Anisakis simplex complex</taxon>
    </lineage>
</organism>
<dbReference type="Pfam" id="PF02460">
    <property type="entry name" value="Patched"/>
    <property type="match status" value="1"/>
</dbReference>
<sequence>MKLTYPLTTVGPYKMNIGKLFFDRKVNKRGVITGVGTAAIYFTTFVGDTRKEKQLELFEKGVLDQVKIHNQNKNNSIKFVLHGANTVTQEVQRGVGMTLPYYIAGAGLLTVFVLLSFAFGSMSFQQFNVSVLLLGSASLISPLLASISAIGLILLLGFHTNVLVLISPFLTLAIGIGEFYSSGPMRL</sequence>
<keyword evidence="3 7" id="KW-0812">Transmembrane</keyword>
<keyword evidence="10" id="KW-1185">Reference proteome</keyword>
<evidence type="ECO:0000256" key="7">
    <source>
        <dbReference type="SAM" id="Phobius"/>
    </source>
</evidence>
<dbReference type="WBParaSite" id="ASIM_0000334801-mRNA-1">
    <property type="protein sequence ID" value="ASIM_0000334801-mRNA-1"/>
    <property type="gene ID" value="ASIM_0000334801"/>
</dbReference>
<reference evidence="11" key="1">
    <citation type="submission" date="2017-02" db="UniProtKB">
        <authorList>
            <consortium name="WormBaseParasite"/>
        </authorList>
    </citation>
    <scope>IDENTIFICATION</scope>
</reference>
<dbReference type="EMBL" id="UYRR01004773">
    <property type="protein sequence ID" value="VDK21273.1"/>
    <property type="molecule type" value="Genomic_DNA"/>
</dbReference>
<dbReference type="GO" id="GO:0006897">
    <property type="term" value="P:endocytosis"/>
    <property type="evidence" value="ECO:0007669"/>
    <property type="project" value="TreeGrafter"/>
</dbReference>
<reference evidence="9 10" key="2">
    <citation type="submission" date="2018-11" db="EMBL/GenBank/DDBJ databases">
        <authorList>
            <consortium name="Pathogen Informatics"/>
        </authorList>
    </citation>
    <scope>NUCLEOTIDE SEQUENCE [LARGE SCALE GENOMIC DNA]</scope>
</reference>
<evidence type="ECO:0000256" key="5">
    <source>
        <dbReference type="ARBA" id="ARBA00023136"/>
    </source>
</evidence>
<dbReference type="PANTHER" id="PTHR10796">
    <property type="entry name" value="PATCHED-RELATED"/>
    <property type="match status" value="1"/>
</dbReference>
<keyword evidence="6" id="KW-0325">Glycoprotein</keyword>
<comment type="subcellular location">
    <subcellularLocation>
        <location evidence="1">Membrane</location>
        <topology evidence="1">Multi-pass membrane protein</topology>
    </subcellularLocation>
</comment>
<dbReference type="InterPro" id="IPR003392">
    <property type="entry name" value="PTHD_SSD"/>
</dbReference>
<keyword evidence="4 7" id="KW-1133">Transmembrane helix</keyword>
<feature type="transmembrane region" description="Helical" evidence="7">
    <location>
        <begin position="162"/>
        <end position="181"/>
    </location>
</feature>
<dbReference type="AlphaFoldDB" id="A0A0M3J706"/>
<feature type="domain" description="SSD" evidence="8">
    <location>
        <begin position="100"/>
        <end position="176"/>
    </location>
</feature>
<feature type="transmembrane region" description="Helical" evidence="7">
    <location>
        <begin position="99"/>
        <end position="119"/>
    </location>
</feature>
<dbReference type="PROSITE" id="PS50156">
    <property type="entry name" value="SSD"/>
    <property type="match status" value="1"/>
</dbReference>
<keyword evidence="5 7" id="KW-0472">Membrane</keyword>
<dbReference type="InterPro" id="IPR051697">
    <property type="entry name" value="Patched_domain-protein"/>
</dbReference>
<dbReference type="Proteomes" id="UP000267096">
    <property type="component" value="Unassembled WGS sequence"/>
</dbReference>
<evidence type="ECO:0000259" key="8">
    <source>
        <dbReference type="PROSITE" id="PS50156"/>
    </source>
</evidence>
<proteinExistence type="inferred from homology"/>
<dbReference type="GO" id="GO:0030659">
    <property type="term" value="C:cytoplasmic vesicle membrane"/>
    <property type="evidence" value="ECO:0007669"/>
    <property type="project" value="TreeGrafter"/>
</dbReference>
<evidence type="ECO:0000313" key="10">
    <source>
        <dbReference type="Proteomes" id="UP000267096"/>
    </source>
</evidence>
<evidence type="ECO:0000313" key="11">
    <source>
        <dbReference type="WBParaSite" id="ASIM_0000334801-mRNA-1"/>
    </source>
</evidence>
<dbReference type="GO" id="GO:0005886">
    <property type="term" value="C:plasma membrane"/>
    <property type="evidence" value="ECO:0007669"/>
    <property type="project" value="TreeGrafter"/>
</dbReference>
<name>A0A0M3J706_ANISI</name>
<dbReference type="InterPro" id="IPR000731">
    <property type="entry name" value="SSD"/>
</dbReference>